<dbReference type="AlphaFoldDB" id="A0A0F3QFL5"/>
<gene>
    <name evidence="1" type="ORF">RBEMOGI_1686</name>
</gene>
<dbReference type="EMBL" id="LAOJ01000004">
    <property type="protein sequence ID" value="KJV90951.1"/>
    <property type="molecule type" value="Genomic_DNA"/>
</dbReference>
<keyword evidence="1" id="KW-0418">Kinase</keyword>
<accession>A0A0F3QFL5</accession>
<evidence type="ECO:0000313" key="1">
    <source>
        <dbReference type="EMBL" id="KJV90951.1"/>
    </source>
</evidence>
<organism evidence="1 2">
    <name type="scientific">Rickettsia bellii str. RML Mogi</name>
    <dbReference type="NCBI Taxonomy" id="1359194"/>
    <lineage>
        <taxon>Bacteria</taxon>
        <taxon>Pseudomonadati</taxon>
        <taxon>Pseudomonadota</taxon>
        <taxon>Alphaproteobacteria</taxon>
        <taxon>Rickettsiales</taxon>
        <taxon>Rickettsiaceae</taxon>
        <taxon>Rickettsieae</taxon>
        <taxon>Rickettsia</taxon>
        <taxon>belli group</taxon>
    </lineage>
</organism>
<name>A0A0F3QFL5_RICBE</name>
<sequence>MNEEEFCRALKLNAENPRKNEENRLSKYGMGLKDAWIHLGDICEIESSALNETALRSVKIDMN</sequence>
<dbReference type="PATRIC" id="fig|1359194.3.peg.1728"/>
<dbReference type="Proteomes" id="UP000033689">
    <property type="component" value="Unassembled WGS sequence"/>
</dbReference>
<proteinExistence type="predicted"/>
<dbReference type="GO" id="GO:0016301">
    <property type="term" value="F:kinase activity"/>
    <property type="evidence" value="ECO:0007669"/>
    <property type="project" value="UniProtKB-KW"/>
</dbReference>
<protein>
    <submittedName>
        <fullName evidence="1">Histidine kinase-, DNA gyrase B-, and HSP90-like ATPase family protein</fullName>
    </submittedName>
</protein>
<evidence type="ECO:0000313" key="2">
    <source>
        <dbReference type="Proteomes" id="UP000033689"/>
    </source>
</evidence>
<reference evidence="1 2" key="1">
    <citation type="submission" date="2015-02" db="EMBL/GenBank/DDBJ databases">
        <title>Genome Sequencing of Rickettsiales.</title>
        <authorList>
            <person name="Daugherty S.C."/>
            <person name="Su Q."/>
            <person name="Abolude K."/>
            <person name="Beier-Sexton M."/>
            <person name="Carlyon J.A."/>
            <person name="Carter R."/>
            <person name="Day N.P."/>
            <person name="Dumler S.J."/>
            <person name="Dyachenko V."/>
            <person name="Godinez A."/>
            <person name="Kurtti T.J."/>
            <person name="Lichay M."/>
            <person name="Mullins K.E."/>
            <person name="Ott S."/>
            <person name="Pappas-Brown V."/>
            <person name="Paris D.H."/>
            <person name="Patel P."/>
            <person name="Richards A.L."/>
            <person name="Sadzewicz L."/>
            <person name="Sears K."/>
            <person name="Seidman D."/>
            <person name="Sengamalay N."/>
            <person name="Stenos J."/>
            <person name="Tallon L.J."/>
            <person name="Vincent G."/>
            <person name="Fraser C.M."/>
            <person name="Munderloh U."/>
            <person name="Dunning-Hotopp J.C."/>
        </authorList>
    </citation>
    <scope>NUCLEOTIDE SEQUENCE [LARGE SCALE GENOMIC DNA]</scope>
    <source>
        <strain evidence="1 2">RML Mogi</strain>
    </source>
</reference>
<dbReference type="Pfam" id="PF13589">
    <property type="entry name" value="HATPase_c_3"/>
    <property type="match status" value="1"/>
</dbReference>
<keyword evidence="1" id="KW-0808">Transferase</keyword>
<comment type="caution">
    <text evidence="1">The sequence shown here is derived from an EMBL/GenBank/DDBJ whole genome shotgun (WGS) entry which is preliminary data.</text>
</comment>